<dbReference type="Proteomes" id="UP000789366">
    <property type="component" value="Unassembled WGS sequence"/>
</dbReference>
<evidence type="ECO:0000313" key="1">
    <source>
        <dbReference type="EMBL" id="CAG8439493.1"/>
    </source>
</evidence>
<reference evidence="1" key="1">
    <citation type="submission" date="2021-06" db="EMBL/GenBank/DDBJ databases">
        <authorList>
            <person name="Kallberg Y."/>
            <person name="Tangrot J."/>
            <person name="Rosling A."/>
        </authorList>
    </citation>
    <scope>NUCLEOTIDE SEQUENCE</scope>
    <source>
        <strain evidence="1">28 12/20/2015</strain>
    </source>
</reference>
<accession>A0ACA9JW84</accession>
<protein>
    <submittedName>
        <fullName evidence="1">10324_t:CDS:1</fullName>
    </submittedName>
</protein>
<evidence type="ECO:0000313" key="2">
    <source>
        <dbReference type="Proteomes" id="UP000789366"/>
    </source>
</evidence>
<proteinExistence type="predicted"/>
<sequence length="191" mass="21943">MDDPYSSSSIDDYFSRPVEFNDESFLSSSLTSVNQPYFVEITELQNVNALNSHMPMTQPYFENRILESQGCSLDVLPQMSASQLYLEDKTKELQDFSYQSSYEILEDYYRENYENKISELPTNFSDQQDEVLESQNPACESSLSIHLVDVTDNDNLPLDIQSDTDDIHLQENELGNEHLLELVQAEGRKGI</sequence>
<keyword evidence="2" id="KW-1185">Reference proteome</keyword>
<dbReference type="EMBL" id="CAJVPW010000017">
    <property type="protein sequence ID" value="CAG8439493.1"/>
    <property type="molecule type" value="Genomic_DNA"/>
</dbReference>
<gene>
    <name evidence="1" type="ORF">SPELUC_LOCUS61</name>
</gene>
<comment type="caution">
    <text evidence="1">The sequence shown here is derived from an EMBL/GenBank/DDBJ whole genome shotgun (WGS) entry which is preliminary data.</text>
</comment>
<organism evidence="1 2">
    <name type="scientific">Cetraspora pellucida</name>
    <dbReference type="NCBI Taxonomy" id="1433469"/>
    <lineage>
        <taxon>Eukaryota</taxon>
        <taxon>Fungi</taxon>
        <taxon>Fungi incertae sedis</taxon>
        <taxon>Mucoromycota</taxon>
        <taxon>Glomeromycotina</taxon>
        <taxon>Glomeromycetes</taxon>
        <taxon>Diversisporales</taxon>
        <taxon>Gigasporaceae</taxon>
        <taxon>Cetraspora</taxon>
    </lineage>
</organism>
<name>A0ACA9JW84_9GLOM</name>